<keyword evidence="4" id="KW-0804">Transcription</keyword>
<protein>
    <submittedName>
        <fullName evidence="6">LysR family transcriptional regulator</fullName>
    </submittedName>
</protein>
<keyword evidence="7" id="KW-1185">Reference proteome</keyword>
<evidence type="ECO:0000256" key="3">
    <source>
        <dbReference type="ARBA" id="ARBA00023125"/>
    </source>
</evidence>
<evidence type="ECO:0000256" key="4">
    <source>
        <dbReference type="ARBA" id="ARBA00023163"/>
    </source>
</evidence>
<evidence type="ECO:0000256" key="2">
    <source>
        <dbReference type="ARBA" id="ARBA00023015"/>
    </source>
</evidence>
<keyword evidence="2" id="KW-0805">Transcription regulation</keyword>
<evidence type="ECO:0000259" key="5">
    <source>
        <dbReference type="PROSITE" id="PS50931"/>
    </source>
</evidence>
<dbReference type="PANTHER" id="PTHR30537">
    <property type="entry name" value="HTH-TYPE TRANSCRIPTIONAL REGULATOR"/>
    <property type="match status" value="1"/>
</dbReference>
<accession>A0ABY3DU10</accession>
<dbReference type="InterPro" id="IPR058163">
    <property type="entry name" value="LysR-type_TF_proteobact-type"/>
</dbReference>
<dbReference type="PANTHER" id="PTHR30537:SF3">
    <property type="entry name" value="TRANSCRIPTIONAL REGULATORY PROTEIN"/>
    <property type="match status" value="1"/>
</dbReference>
<dbReference type="EMBL" id="VMBP01000001">
    <property type="protein sequence ID" value="TSJ63813.1"/>
    <property type="molecule type" value="Genomic_DNA"/>
</dbReference>
<keyword evidence="3" id="KW-0238">DNA-binding</keyword>
<name>A0ABY3DU10_9HYPH</name>
<dbReference type="Gene3D" id="3.40.190.290">
    <property type="match status" value="1"/>
</dbReference>
<proteinExistence type="inferred from homology"/>
<comment type="similarity">
    <text evidence="1">Belongs to the LysR transcriptional regulatory family.</text>
</comment>
<feature type="domain" description="HTH lysR-type" evidence="5">
    <location>
        <begin position="5"/>
        <end position="62"/>
    </location>
</feature>
<reference evidence="6 7" key="1">
    <citation type="submission" date="2019-07" db="EMBL/GenBank/DDBJ databases">
        <authorList>
            <person name="Grouzdev D.S."/>
        </authorList>
    </citation>
    <scope>NUCLEOTIDE SEQUENCE [LARGE SCALE GENOMIC DNA]</scope>
    <source>
        <strain evidence="6 7">3C</strain>
    </source>
</reference>
<evidence type="ECO:0000256" key="1">
    <source>
        <dbReference type="ARBA" id="ARBA00009437"/>
    </source>
</evidence>
<dbReference type="SUPFAM" id="SSF46785">
    <property type="entry name" value="Winged helix' DNA-binding domain"/>
    <property type="match status" value="1"/>
</dbReference>
<dbReference type="RefSeq" id="WP_144340969.1">
    <property type="nucleotide sequence ID" value="NZ_VMBP01000001.1"/>
</dbReference>
<sequence>MNTEPSWDLYRSFLAVLEERSLSGAARRLGLTQPTLARHLDALEEAVGAQLFLRSPRGLAPTETALELGPYARSLATTSAALLRTASGRADEVRGVVRVSASDVVGAEHLPPILVQLRAQHPELVIELALSNAVENVLERAADIAVRMVEPAQEALVARHLPPIRLGLHAHRRYLDRKGIPASLDALKEHDLIGFDRETPAIRAAIGRYPMLGRPALALRTDSDLAQLAAIRAGFGIGICQRPIARHEPDLVHLLPDDFVLDLPVWIVMHEDLKTSRRSRAVFDALVEGMRTATA</sequence>
<gene>
    <name evidence="6" type="ORF">FO470_00440</name>
</gene>
<evidence type="ECO:0000313" key="6">
    <source>
        <dbReference type="EMBL" id="TSJ63813.1"/>
    </source>
</evidence>
<dbReference type="SUPFAM" id="SSF53850">
    <property type="entry name" value="Periplasmic binding protein-like II"/>
    <property type="match status" value="1"/>
</dbReference>
<dbReference type="Pfam" id="PF03466">
    <property type="entry name" value="LysR_substrate"/>
    <property type="match status" value="1"/>
</dbReference>
<dbReference type="InterPro" id="IPR036388">
    <property type="entry name" value="WH-like_DNA-bd_sf"/>
</dbReference>
<dbReference type="InterPro" id="IPR005119">
    <property type="entry name" value="LysR_subst-bd"/>
</dbReference>
<dbReference type="PRINTS" id="PR00039">
    <property type="entry name" value="HTHLYSR"/>
</dbReference>
<organism evidence="6 7">
    <name type="scientific">Ancylobacter moscoviensis</name>
    <dbReference type="NCBI Taxonomy" id="2597768"/>
    <lineage>
        <taxon>Bacteria</taxon>
        <taxon>Pseudomonadati</taxon>
        <taxon>Pseudomonadota</taxon>
        <taxon>Alphaproteobacteria</taxon>
        <taxon>Hyphomicrobiales</taxon>
        <taxon>Xanthobacteraceae</taxon>
        <taxon>Ancylobacter</taxon>
    </lineage>
</organism>
<dbReference type="Proteomes" id="UP000315321">
    <property type="component" value="Unassembled WGS sequence"/>
</dbReference>
<dbReference type="PROSITE" id="PS50931">
    <property type="entry name" value="HTH_LYSR"/>
    <property type="match status" value="1"/>
</dbReference>
<dbReference type="Gene3D" id="1.10.10.10">
    <property type="entry name" value="Winged helix-like DNA-binding domain superfamily/Winged helix DNA-binding domain"/>
    <property type="match status" value="1"/>
</dbReference>
<dbReference type="Pfam" id="PF00126">
    <property type="entry name" value="HTH_1"/>
    <property type="match status" value="1"/>
</dbReference>
<evidence type="ECO:0000313" key="7">
    <source>
        <dbReference type="Proteomes" id="UP000315321"/>
    </source>
</evidence>
<dbReference type="InterPro" id="IPR000847">
    <property type="entry name" value="LysR_HTH_N"/>
</dbReference>
<dbReference type="InterPro" id="IPR036390">
    <property type="entry name" value="WH_DNA-bd_sf"/>
</dbReference>
<comment type="caution">
    <text evidence="6">The sequence shown here is derived from an EMBL/GenBank/DDBJ whole genome shotgun (WGS) entry which is preliminary data.</text>
</comment>